<accession>A0A0V1HD93</accession>
<organism evidence="2 3">
    <name type="scientific">Trichinella zimbabwensis</name>
    <dbReference type="NCBI Taxonomy" id="268475"/>
    <lineage>
        <taxon>Eukaryota</taxon>
        <taxon>Metazoa</taxon>
        <taxon>Ecdysozoa</taxon>
        <taxon>Nematoda</taxon>
        <taxon>Enoplea</taxon>
        <taxon>Dorylaimia</taxon>
        <taxon>Trichinellida</taxon>
        <taxon>Trichinellidae</taxon>
        <taxon>Trichinella</taxon>
    </lineage>
</organism>
<proteinExistence type="predicted"/>
<evidence type="ECO:0000256" key="1">
    <source>
        <dbReference type="SAM" id="MobiDB-lite"/>
    </source>
</evidence>
<protein>
    <submittedName>
        <fullName evidence="2">Uncharacterized protein</fullName>
    </submittedName>
</protein>
<evidence type="ECO:0000313" key="3">
    <source>
        <dbReference type="Proteomes" id="UP000055024"/>
    </source>
</evidence>
<dbReference type="EMBL" id="JYDP01000090">
    <property type="protein sequence ID" value="KRZ08208.1"/>
    <property type="molecule type" value="Genomic_DNA"/>
</dbReference>
<gene>
    <name evidence="2" type="ORF">T11_3259</name>
</gene>
<keyword evidence="3" id="KW-1185">Reference proteome</keyword>
<name>A0A0V1HD93_9BILA</name>
<dbReference type="OrthoDB" id="10657289at2759"/>
<reference evidence="2 3" key="1">
    <citation type="submission" date="2015-01" db="EMBL/GenBank/DDBJ databases">
        <title>Evolution of Trichinella species and genotypes.</title>
        <authorList>
            <person name="Korhonen P.K."/>
            <person name="Edoardo P."/>
            <person name="Giuseppe L.R."/>
            <person name="Gasser R.B."/>
        </authorList>
    </citation>
    <scope>NUCLEOTIDE SEQUENCE [LARGE SCALE GENOMIC DNA]</scope>
    <source>
        <strain evidence="2">ISS1029</strain>
    </source>
</reference>
<dbReference type="AlphaFoldDB" id="A0A0V1HD93"/>
<dbReference type="Proteomes" id="UP000055024">
    <property type="component" value="Unassembled WGS sequence"/>
</dbReference>
<sequence>MNLLSFTCKVNKTITTTRGRPRALAASSGNELLSQAGSFISPTGLLSRSSLSDDAPVSTGRFIFTFIVSVRLLPALLPLLPSSHVAGRRPKNVSFDVRKDQTGHCIGQKSVKPDDDADSVSN</sequence>
<evidence type="ECO:0000313" key="2">
    <source>
        <dbReference type="EMBL" id="KRZ08208.1"/>
    </source>
</evidence>
<feature type="region of interest" description="Disordered" evidence="1">
    <location>
        <begin position="83"/>
        <end position="122"/>
    </location>
</feature>
<comment type="caution">
    <text evidence="2">The sequence shown here is derived from an EMBL/GenBank/DDBJ whole genome shotgun (WGS) entry which is preliminary data.</text>
</comment>